<feature type="transmembrane region" description="Helical" evidence="7">
    <location>
        <begin position="83"/>
        <end position="101"/>
    </location>
</feature>
<dbReference type="Proteomes" id="UP000799423">
    <property type="component" value="Unassembled WGS sequence"/>
</dbReference>
<feature type="transmembrane region" description="Helical" evidence="7">
    <location>
        <begin position="113"/>
        <end position="134"/>
    </location>
</feature>
<dbReference type="InterPro" id="IPR049326">
    <property type="entry name" value="Rhodopsin_dom_fungi"/>
</dbReference>
<dbReference type="Pfam" id="PF20684">
    <property type="entry name" value="Fung_rhodopsin"/>
    <property type="match status" value="1"/>
</dbReference>
<comment type="subcellular location">
    <subcellularLocation>
        <location evidence="1">Membrane</location>
        <topology evidence="1">Multi-pass membrane protein</topology>
    </subcellularLocation>
</comment>
<dbReference type="OrthoDB" id="3903189at2759"/>
<feature type="domain" description="Rhodopsin" evidence="8">
    <location>
        <begin position="34"/>
        <end position="242"/>
    </location>
</feature>
<feature type="transmembrane region" description="Helical" evidence="7">
    <location>
        <begin position="187"/>
        <end position="208"/>
    </location>
</feature>
<dbReference type="PANTHER" id="PTHR33048">
    <property type="entry name" value="PTH11-LIKE INTEGRAL MEMBRANE PROTEIN (AFU_ORTHOLOGUE AFUA_5G11245)"/>
    <property type="match status" value="1"/>
</dbReference>
<feature type="transmembrane region" description="Helical" evidence="7">
    <location>
        <begin position="228"/>
        <end position="250"/>
    </location>
</feature>
<dbReference type="InterPro" id="IPR052337">
    <property type="entry name" value="SAT4-like"/>
</dbReference>
<evidence type="ECO:0000313" key="10">
    <source>
        <dbReference type="Proteomes" id="UP000799423"/>
    </source>
</evidence>
<feature type="region of interest" description="Disordered" evidence="6">
    <location>
        <begin position="289"/>
        <end position="330"/>
    </location>
</feature>
<evidence type="ECO:0000256" key="3">
    <source>
        <dbReference type="ARBA" id="ARBA00022989"/>
    </source>
</evidence>
<feature type="transmembrane region" description="Helical" evidence="7">
    <location>
        <begin position="12"/>
        <end position="32"/>
    </location>
</feature>
<dbReference type="GO" id="GO:0016020">
    <property type="term" value="C:membrane"/>
    <property type="evidence" value="ECO:0007669"/>
    <property type="project" value="UniProtKB-SubCell"/>
</dbReference>
<keyword evidence="2 7" id="KW-0812">Transmembrane</keyword>
<feature type="transmembrane region" description="Helical" evidence="7">
    <location>
        <begin position="44"/>
        <end position="63"/>
    </location>
</feature>
<organism evidence="9 10">
    <name type="scientific">Plenodomus tracheiphilus IPT5</name>
    <dbReference type="NCBI Taxonomy" id="1408161"/>
    <lineage>
        <taxon>Eukaryota</taxon>
        <taxon>Fungi</taxon>
        <taxon>Dikarya</taxon>
        <taxon>Ascomycota</taxon>
        <taxon>Pezizomycotina</taxon>
        <taxon>Dothideomycetes</taxon>
        <taxon>Pleosporomycetidae</taxon>
        <taxon>Pleosporales</taxon>
        <taxon>Pleosporineae</taxon>
        <taxon>Leptosphaeriaceae</taxon>
        <taxon>Plenodomus</taxon>
    </lineage>
</organism>
<evidence type="ECO:0000313" key="9">
    <source>
        <dbReference type="EMBL" id="KAF2851315.1"/>
    </source>
</evidence>
<evidence type="ECO:0000256" key="1">
    <source>
        <dbReference type="ARBA" id="ARBA00004141"/>
    </source>
</evidence>
<evidence type="ECO:0000256" key="5">
    <source>
        <dbReference type="ARBA" id="ARBA00038359"/>
    </source>
</evidence>
<evidence type="ECO:0000256" key="7">
    <source>
        <dbReference type="SAM" id="Phobius"/>
    </source>
</evidence>
<proteinExistence type="inferred from homology"/>
<evidence type="ECO:0000256" key="4">
    <source>
        <dbReference type="ARBA" id="ARBA00023136"/>
    </source>
</evidence>
<keyword evidence="3 7" id="KW-1133">Transmembrane helix</keyword>
<evidence type="ECO:0000259" key="8">
    <source>
        <dbReference type="Pfam" id="PF20684"/>
    </source>
</evidence>
<evidence type="ECO:0000256" key="2">
    <source>
        <dbReference type="ARBA" id="ARBA00022692"/>
    </source>
</evidence>
<dbReference type="EMBL" id="MU006302">
    <property type="protein sequence ID" value="KAF2851315.1"/>
    <property type="molecule type" value="Genomic_DNA"/>
</dbReference>
<feature type="transmembrane region" description="Helical" evidence="7">
    <location>
        <begin position="154"/>
        <end position="175"/>
    </location>
</feature>
<dbReference type="PANTHER" id="PTHR33048:SF110">
    <property type="entry name" value="UBID FAMILY DECARBOXYLASE"/>
    <property type="match status" value="1"/>
</dbReference>
<keyword evidence="4 7" id="KW-0472">Membrane</keyword>
<sequence length="366" mass="40970">MLTIAALTVQSWVLYAVATSLILSRIISRRLTLLSWKKLQADDWLMFFVLVPFTAGIVLANQAPTSQSMAGRKVKYVLEELQIVTAWLVKACLFVLYWRIFPVDSEAWKRRTLQSLSVFCCLSFLGVQLSLIAWCRPVDAYWNTTAIHSQCASYHGHTITTLILTVLNTTSVMLLPVPFIPTPRRLLLAILLLLGILVLAAGIISRVLLLSKSASLAYLNWYTTECSLSIILANLPFLTPLFVSTAPTHLRKISRSFRKSSHAFERWPRIQRESWAAYPLPSLHMNRSDSTASALSEKPSPTDTEETYSWGEPDSKYNGSGSQQDEHNNLAAVTPPTRRILITRMRESGGLAEMGTIHVSMDNTEG</sequence>
<name>A0A6A7BA81_9PLEO</name>
<dbReference type="AlphaFoldDB" id="A0A6A7BA81"/>
<accession>A0A6A7BA81</accession>
<protein>
    <recommendedName>
        <fullName evidence="8">Rhodopsin domain-containing protein</fullName>
    </recommendedName>
</protein>
<feature type="compositionally biased region" description="Polar residues" evidence="6">
    <location>
        <begin position="289"/>
        <end position="302"/>
    </location>
</feature>
<comment type="similarity">
    <text evidence="5">Belongs to the SAT4 family.</text>
</comment>
<evidence type="ECO:0000256" key="6">
    <source>
        <dbReference type="SAM" id="MobiDB-lite"/>
    </source>
</evidence>
<keyword evidence="10" id="KW-1185">Reference proteome</keyword>
<gene>
    <name evidence="9" type="ORF">T440DRAFT_394598</name>
</gene>
<reference evidence="9" key="1">
    <citation type="submission" date="2020-01" db="EMBL/GenBank/DDBJ databases">
        <authorList>
            <consortium name="DOE Joint Genome Institute"/>
            <person name="Haridas S."/>
            <person name="Albert R."/>
            <person name="Binder M."/>
            <person name="Bloem J."/>
            <person name="Labutti K."/>
            <person name="Salamov A."/>
            <person name="Andreopoulos B."/>
            <person name="Baker S.E."/>
            <person name="Barry K."/>
            <person name="Bills G."/>
            <person name="Bluhm B.H."/>
            <person name="Cannon C."/>
            <person name="Castanera R."/>
            <person name="Culley D.E."/>
            <person name="Daum C."/>
            <person name="Ezra D."/>
            <person name="Gonzalez J.B."/>
            <person name="Henrissat B."/>
            <person name="Kuo A."/>
            <person name="Liang C."/>
            <person name="Lipzen A."/>
            <person name="Lutzoni F."/>
            <person name="Magnuson J."/>
            <person name="Mondo S."/>
            <person name="Nolan M."/>
            <person name="Ohm R."/>
            <person name="Pangilinan J."/>
            <person name="Park H.-J."/>
            <person name="Ramirez L."/>
            <person name="Alfaro M."/>
            <person name="Sun H."/>
            <person name="Tritt A."/>
            <person name="Yoshinaga Y."/>
            <person name="Zwiers L.-H."/>
            <person name="Turgeon B.G."/>
            <person name="Goodwin S.B."/>
            <person name="Spatafora J.W."/>
            <person name="Crous P.W."/>
            <person name="Grigoriev I.V."/>
        </authorList>
    </citation>
    <scope>NUCLEOTIDE SEQUENCE</scope>
    <source>
        <strain evidence="9">IPT5</strain>
    </source>
</reference>